<proteinExistence type="predicted"/>
<dbReference type="Proteomes" id="UP000092445">
    <property type="component" value="Unassembled WGS sequence"/>
</dbReference>
<name>A0A1A9ZP46_GLOPL</name>
<dbReference type="AlphaFoldDB" id="A0A1A9ZP46"/>
<dbReference type="EnsemblMetazoa" id="GPAI020654-RA">
    <property type="protein sequence ID" value="GPAI020654-PA"/>
    <property type="gene ID" value="GPAI020654"/>
</dbReference>
<evidence type="ECO:0000313" key="2">
    <source>
        <dbReference type="Proteomes" id="UP000092445"/>
    </source>
</evidence>
<accession>A0A1A9ZP46</accession>
<sequence>MGRQAIAQIDVQILLNRFTHRSILLQDSYIMSCSVFFPLKDSKIKGFHAITKKSYRNKSEHGNHLIAADNHLLGATKSIKIALGSRWQVTRKPNRKNLDSIGCPLLGASLIKQSSHKIYVALFYLKKSE</sequence>
<evidence type="ECO:0000313" key="1">
    <source>
        <dbReference type="EnsemblMetazoa" id="GPAI020654-PA"/>
    </source>
</evidence>
<organism evidence="1 2">
    <name type="scientific">Glossina pallidipes</name>
    <name type="common">Tsetse fly</name>
    <dbReference type="NCBI Taxonomy" id="7398"/>
    <lineage>
        <taxon>Eukaryota</taxon>
        <taxon>Metazoa</taxon>
        <taxon>Ecdysozoa</taxon>
        <taxon>Arthropoda</taxon>
        <taxon>Hexapoda</taxon>
        <taxon>Insecta</taxon>
        <taxon>Pterygota</taxon>
        <taxon>Neoptera</taxon>
        <taxon>Endopterygota</taxon>
        <taxon>Diptera</taxon>
        <taxon>Brachycera</taxon>
        <taxon>Muscomorpha</taxon>
        <taxon>Hippoboscoidea</taxon>
        <taxon>Glossinidae</taxon>
        <taxon>Glossina</taxon>
    </lineage>
</organism>
<protein>
    <submittedName>
        <fullName evidence="1">Uncharacterized protein</fullName>
    </submittedName>
</protein>
<dbReference type="VEuPathDB" id="VectorBase:GPAI020654"/>
<keyword evidence="2" id="KW-1185">Reference proteome</keyword>
<reference evidence="2" key="1">
    <citation type="submission" date="2014-03" db="EMBL/GenBank/DDBJ databases">
        <authorList>
            <person name="Aksoy S."/>
            <person name="Warren W."/>
            <person name="Wilson R.K."/>
        </authorList>
    </citation>
    <scope>NUCLEOTIDE SEQUENCE [LARGE SCALE GENOMIC DNA]</scope>
    <source>
        <strain evidence="2">IAEA</strain>
    </source>
</reference>
<reference evidence="1" key="2">
    <citation type="submission" date="2020-05" db="UniProtKB">
        <authorList>
            <consortium name="EnsemblMetazoa"/>
        </authorList>
    </citation>
    <scope>IDENTIFICATION</scope>
    <source>
        <strain evidence="1">IAEA</strain>
    </source>
</reference>